<evidence type="ECO:0000259" key="6">
    <source>
        <dbReference type="PROSITE" id="PS51795"/>
    </source>
</evidence>
<dbReference type="EMBL" id="GGEC01089008">
    <property type="protein sequence ID" value="MBX69492.1"/>
    <property type="molecule type" value="Transcribed_RNA"/>
</dbReference>
<keyword evidence="3" id="KW-0863">Zinc-finger</keyword>
<feature type="domain" description="FLZ-type" evidence="6">
    <location>
        <begin position="14"/>
        <end position="58"/>
    </location>
</feature>
<dbReference type="InterPro" id="IPR007650">
    <property type="entry name" value="Zf-FLZ_dom"/>
</dbReference>
<reference evidence="7" key="1">
    <citation type="submission" date="2018-02" db="EMBL/GenBank/DDBJ databases">
        <title>Rhizophora mucronata_Transcriptome.</title>
        <authorList>
            <person name="Meera S.P."/>
            <person name="Sreeshan A."/>
            <person name="Augustine A."/>
        </authorList>
    </citation>
    <scope>NUCLEOTIDE SEQUENCE</scope>
    <source>
        <tissue evidence="7">Leaf</tissue>
    </source>
</reference>
<organism evidence="7">
    <name type="scientific">Rhizophora mucronata</name>
    <name type="common">Asiatic mangrove</name>
    <dbReference type="NCBI Taxonomy" id="61149"/>
    <lineage>
        <taxon>Eukaryota</taxon>
        <taxon>Viridiplantae</taxon>
        <taxon>Streptophyta</taxon>
        <taxon>Embryophyta</taxon>
        <taxon>Tracheophyta</taxon>
        <taxon>Spermatophyta</taxon>
        <taxon>Magnoliopsida</taxon>
        <taxon>eudicotyledons</taxon>
        <taxon>Gunneridae</taxon>
        <taxon>Pentapetalae</taxon>
        <taxon>rosids</taxon>
        <taxon>fabids</taxon>
        <taxon>Malpighiales</taxon>
        <taxon>Rhizophoraceae</taxon>
        <taxon>Rhizophora</taxon>
    </lineage>
</organism>
<feature type="region of interest" description="Disordered" evidence="5">
    <location>
        <begin position="57"/>
        <end position="93"/>
    </location>
</feature>
<keyword evidence="2" id="KW-0479">Metal-binding</keyword>
<dbReference type="InterPro" id="IPR013088">
    <property type="entry name" value="Znf_NHR/GATA"/>
</dbReference>
<comment type="similarity">
    <text evidence="1">Belongs to the FLZ family.</text>
</comment>
<keyword evidence="3" id="KW-0862">Zinc</keyword>
<dbReference type="Pfam" id="PF04570">
    <property type="entry name" value="zf-FLZ"/>
    <property type="match status" value="1"/>
</dbReference>
<proteinExistence type="inferred from homology"/>
<feature type="zinc finger region" description="FLZ-type" evidence="4">
    <location>
        <begin position="14"/>
        <end position="58"/>
    </location>
</feature>
<dbReference type="InterPro" id="IPR044533">
    <property type="entry name" value="FLZ1/2/3"/>
</dbReference>
<evidence type="ECO:0000256" key="4">
    <source>
        <dbReference type="PROSITE-ProRule" id="PRU01131"/>
    </source>
</evidence>
<evidence type="ECO:0000313" key="7">
    <source>
        <dbReference type="EMBL" id="MBX69492.1"/>
    </source>
</evidence>
<dbReference type="GO" id="GO:0006355">
    <property type="term" value="P:regulation of DNA-templated transcription"/>
    <property type="evidence" value="ECO:0007669"/>
    <property type="project" value="InterPro"/>
</dbReference>
<dbReference type="Gene3D" id="3.30.50.10">
    <property type="entry name" value="Erythroid Transcription Factor GATA-1, subunit A"/>
    <property type="match status" value="1"/>
</dbReference>
<evidence type="ECO:0000256" key="3">
    <source>
        <dbReference type="ARBA" id="ARBA00022771"/>
    </source>
</evidence>
<protein>
    <submittedName>
        <fullName evidence="7">Senescence-associated family protein</fullName>
    </submittedName>
</protein>
<dbReference type="PANTHER" id="PTHR46057">
    <property type="entry name" value="FCS-LIKE ZINC FINGER 1-RELATED"/>
    <property type="match status" value="1"/>
</dbReference>
<sequence>MSYYGGCFVYNRPNFLEACFRCRKPLGHNADIFMYRGNTPFCSEECRQIQIEMDEADDKSWKTASSSSRSFRKSDVKASPSNKTVRTGTVAVV</sequence>
<dbReference type="GO" id="GO:0008270">
    <property type="term" value="F:zinc ion binding"/>
    <property type="evidence" value="ECO:0007669"/>
    <property type="project" value="UniProtKB-KW"/>
</dbReference>
<evidence type="ECO:0000256" key="1">
    <source>
        <dbReference type="ARBA" id="ARBA00009374"/>
    </source>
</evidence>
<dbReference type="PROSITE" id="PS51795">
    <property type="entry name" value="ZF_FLZ"/>
    <property type="match status" value="1"/>
</dbReference>
<evidence type="ECO:0000256" key="5">
    <source>
        <dbReference type="SAM" id="MobiDB-lite"/>
    </source>
</evidence>
<name>A0A2P2QR56_RHIMU</name>
<dbReference type="PANTHER" id="PTHR46057:SF13">
    <property type="entry name" value="FLZ-TYPE DOMAIN-CONTAINING PROTEIN"/>
    <property type="match status" value="1"/>
</dbReference>
<evidence type="ECO:0000256" key="2">
    <source>
        <dbReference type="ARBA" id="ARBA00022723"/>
    </source>
</evidence>
<dbReference type="AlphaFoldDB" id="A0A2P2QR56"/>
<accession>A0A2P2QR56</accession>